<feature type="domain" description="N-acetyltransferase" evidence="1">
    <location>
        <begin position="8"/>
        <end position="149"/>
    </location>
</feature>
<comment type="caution">
    <text evidence="2">The sequence shown here is derived from an EMBL/GenBank/DDBJ whole genome shotgun (WGS) entry which is preliminary data.</text>
</comment>
<dbReference type="PANTHER" id="PTHR43792:SF13">
    <property type="entry name" value="ACETYLTRANSFERASE"/>
    <property type="match status" value="1"/>
</dbReference>
<proteinExistence type="predicted"/>
<reference evidence="2 3" key="1">
    <citation type="submission" date="2020-08" db="EMBL/GenBank/DDBJ databases">
        <title>A Genomic Blueprint of the Chicken Gut Microbiome.</title>
        <authorList>
            <person name="Gilroy R."/>
            <person name="Ravi A."/>
            <person name="Getino M."/>
            <person name="Pursley I."/>
            <person name="Horton D.L."/>
            <person name="Alikhan N.-F."/>
            <person name="Baker D."/>
            <person name="Gharbi K."/>
            <person name="Hall N."/>
            <person name="Watson M."/>
            <person name="Adriaenssens E.M."/>
            <person name="Foster-Nyarko E."/>
            <person name="Jarju S."/>
            <person name="Secka A."/>
            <person name="Antonio M."/>
            <person name="Oren A."/>
            <person name="Chaudhuri R."/>
            <person name="La Ragione R.M."/>
            <person name="Hildebrand F."/>
            <person name="Pallen M.J."/>
        </authorList>
    </citation>
    <scope>NUCLEOTIDE SEQUENCE [LARGE SCALE GENOMIC DNA]</scope>
    <source>
        <strain evidence="2 3">Sa2BUA9</strain>
    </source>
</reference>
<dbReference type="CDD" id="cd04301">
    <property type="entry name" value="NAT_SF"/>
    <property type="match status" value="1"/>
</dbReference>
<dbReference type="PROSITE" id="PS51186">
    <property type="entry name" value="GNAT"/>
    <property type="match status" value="1"/>
</dbReference>
<name>A0ABR8RCA1_9BACI</name>
<dbReference type="InterPro" id="IPR016181">
    <property type="entry name" value="Acyl_CoA_acyltransferase"/>
</dbReference>
<dbReference type="Proteomes" id="UP000640786">
    <property type="component" value="Unassembled WGS sequence"/>
</dbReference>
<protein>
    <submittedName>
        <fullName evidence="2">GNAT family N-acetyltransferase</fullName>
    </submittedName>
</protein>
<evidence type="ECO:0000259" key="1">
    <source>
        <dbReference type="PROSITE" id="PS51186"/>
    </source>
</evidence>
<evidence type="ECO:0000313" key="3">
    <source>
        <dbReference type="Proteomes" id="UP000640786"/>
    </source>
</evidence>
<dbReference type="PANTHER" id="PTHR43792">
    <property type="entry name" value="GNAT FAMILY, PUTATIVE (AFU_ORTHOLOGUE AFUA_3G00765)-RELATED-RELATED"/>
    <property type="match status" value="1"/>
</dbReference>
<keyword evidence="3" id="KW-1185">Reference proteome</keyword>
<dbReference type="InterPro" id="IPR051531">
    <property type="entry name" value="N-acetyltransferase"/>
</dbReference>
<accession>A0ABR8RCA1</accession>
<sequence length="149" mass="16557">MKLETERLEIIPCTQGSAQIAVEQSYDNGPQISMSLEMLKADATSLGWGTWLVVERRNGKVIGDIGFKGKPDADNQVEVGYGFLKEHWNKGYATEAVGAIMQWAFATGLVEVIIAETLLDNYGSMRVLEKLDMKKVGTSEEMVNWKLVK</sequence>
<dbReference type="Gene3D" id="3.40.630.30">
    <property type="match status" value="1"/>
</dbReference>
<dbReference type="SUPFAM" id="SSF55729">
    <property type="entry name" value="Acyl-CoA N-acyltransferases (Nat)"/>
    <property type="match status" value="1"/>
</dbReference>
<organism evidence="2 3">
    <name type="scientific">Psychrobacillus faecigallinarum</name>
    <dbReference type="NCBI Taxonomy" id="2762235"/>
    <lineage>
        <taxon>Bacteria</taxon>
        <taxon>Bacillati</taxon>
        <taxon>Bacillota</taxon>
        <taxon>Bacilli</taxon>
        <taxon>Bacillales</taxon>
        <taxon>Bacillaceae</taxon>
        <taxon>Psychrobacillus</taxon>
    </lineage>
</organism>
<dbReference type="EMBL" id="JACSQO010000008">
    <property type="protein sequence ID" value="MBD7945418.1"/>
    <property type="molecule type" value="Genomic_DNA"/>
</dbReference>
<evidence type="ECO:0000313" key="2">
    <source>
        <dbReference type="EMBL" id="MBD7945418.1"/>
    </source>
</evidence>
<dbReference type="RefSeq" id="WP_144539213.1">
    <property type="nucleotide sequence ID" value="NZ_JACSQO010000008.1"/>
</dbReference>
<gene>
    <name evidence="2" type="ORF">H9650_14925</name>
</gene>
<dbReference type="Pfam" id="PF13302">
    <property type="entry name" value="Acetyltransf_3"/>
    <property type="match status" value="1"/>
</dbReference>
<dbReference type="InterPro" id="IPR000182">
    <property type="entry name" value="GNAT_dom"/>
</dbReference>